<keyword evidence="2" id="KW-1133">Transmembrane helix</keyword>
<dbReference type="InterPro" id="IPR056691">
    <property type="entry name" value="DUF7789"/>
</dbReference>
<keyword evidence="2" id="KW-0812">Transmembrane</keyword>
<dbReference type="Pfam" id="PF00400">
    <property type="entry name" value="WD40"/>
    <property type="match status" value="3"/>
</dbReference>
<reference evidence="4" key="1">
    <citation type="submission" date="2020-11" db="EMBL/GenBank/DDBJ databases">
        <authorList>
            <person name="Tran Van P."/>
        </authorList>
    </citation>
    <scope>NUCLEOTIDE SEQUENCE</scope>
</reference>
<dbReference type="GO" id="GO:0016226">
    <property type="term" value="P:iron-sulfur cluster assembly"/>
    <property type="evidence" value="ECO:0007669"/>
    <property type="project" value="TreeGrafter"/>
</dbReference>
<name>A0A7R9GKQ0_9CRUS</name>
<dbReference type="SUPFAM" id="SSF50978">
    <property type="entry name" value="WD40 repeat-like"/>
    <property type="match status" value="1"/>
</dbReference>
<dbReference type="EMBL" id="CAJPEX010010284">
    <property type="protein sequence ID" value="CAG0925033.1"/>
    <property type="molecule type" value="Genomic_DNA"/>
</dbReference>
<dbReference type="GO" id="GO:0097361">
    <property type="term" value="C:cytosolic [4Fe-4S] assembly targeting complex"/>
    <property type="evidence" value="ECO:0007669"/>
    <property type="project" value="TreeGrafter"/>
</dbReference>
<dbReference type="InterPro" id="IPR001680">
    <property type="entry name" value="WD40_rpt"/>
</dbReference>
<dbReference type="Proteomes" id="UP000678499">
    <property type="component" value="Unassembled WGS sequence"/>
</dbReference>
<dbReference type="EMBL" id="OA892321">
    <property type="protein sequence ID" value="CAD7284881.1"/>
    <property type="molecule type" value="Genomic_DNA"/>
</dbReference>
<feature type="transmembrane region" description="Helical" evidence="2">
    <location>
        <begin position="34"/>
        <end position="53"/>
    </location>
</feature>
<protein>
    <recommendedName>
        <fullName evidence="3">DUF7789 domain-containing protein</fullName>
    </recommendedName>
</protein>
<dbReference type="SMART" id="SM00320">
    <property type="entry name" value="WD40"/>
    <property type="match status" value="3"/>
</dbReference>
<dbReference type="InterPro" id="IPR036322">
    <property type="entry name" value="WD40_repeat_dom_sf"/>
</dbReference>
<feature type="transmembrane region" description="Helical" evidence="2">
    <location>
        <begin position="128"/>
        <end position="150"/>
    </location>
</feature>
<dbReference type="AlphaFoldDB" id="A0A7R9GKQ0"/>
<dbReference type="PANTHER" id="PTHR19920:SF0">
    <property type="entry name" value="CYTOSOLIC IRON-SULFUR PROTEIN ASSEMBLY PROTEIN CIAO1-RELATED"/>
    <property type="match status" value="1"/>
</dbReference>
<accession>A0A7R9GKQ0</accession>
<feature type="transmembrane region" description="Helical" evidence="2">
    <location>
        <begin position="94"/>
        <end position="116"/>
    </location>
</feature>
<dbReference type="Gene3D" id="2.130.10.10">
    <property type="entry name" value="YVTN repeat-like/Quinoprotein amine dehydrogenase"/>
    <property type="match status" value="1"/>
</dbReference>
<organism evidence="4">
    <name type="scientific">Notodromas monacha</name>
    <dbReference type="NCBI Taxonomy" id="399045"/>
    <lineage>
        <taxon>Eukaryota</taxon>
        <taxon>Metazoa</taxon>
        <taxon>Ecdysozoa</taxon>
        <taxon>Arthropoda</taxon>
        <taxon>Crustacea</taxon>
        <taxon>Oligostraca</taxon>
        <taxon>Ostracoda</taxon>
        <taxon>Podocopa</taxon>
        <taxon>Podocopida</taxon>
        <taxon>Cypridocopina</taxon>
        <taxon>Cypridoidea</taxon>
        <taxon>Cyprididae</taxon>
        <taxon>Notodromas</taxon>
    </lineage>
</organism>
<feature type="repeat" description="WD" evidence="1">
    <location>
        <begin position="280"/>
        <end position="311"/>
    </location>
</feature>
<evidence type="ECO:0000256" key="2">
    <source>
        <dbReference type="SAM" id="Phobius"/>
    </source>
</evidence>
<dbReference type="Pfam" id="PF25044">
    <property type="entry name" value="DUF7789"/>
    <property type="match status" value="1"/>
</dbReference>
<evidence type="ECO:0000313" key="4">
    <source>
        <dbReference type="EMBL" id="CAD7284881.1"/>
    </source>
</evidence>
<dbReference type="OrthoDB" id="284782at2759"/>
<keyword evidence="2" id="KW-0472">Membrane</keyword>
<evidence type="ECO:0000259" key="3">
    <source>
        <dbReference type="Pfam" id="PF25044"/>
    </source>
</evidence>
<dbReference type="InterPro" id="IPR015943">
    <property type="entry name" value="WD40/YVTN_repeat-like_dom_sf"/>
</dbReference>
<sequence length="338" mass="37028">METTPVIMRSVVTRTRLTMFGRARRIRDISCLEWMYVTVGTIGILITIALTMDRLLRFTPGSNDFLYAILLLVNALFCLAYLPVAVIFEQASEMVVFVIASTVVLAYVVINFVTKFPDVSTINGQVKLARLALTAVLSAVLVPGGLFLAYNYNNSNSLVFRTVGATQALQVLDSGEHIPEEASMTEVSVLQHDAEAGSLAWSQDGVFLAVACSGGVVQMWKKSNGGDSGLEYEDLIVMIFQDVKKIIWHPKRNLLVSAGFDGTIKFHMPDGDSWLRYATLRGHQSIVWCVAFDASGDQLVSCGEDRVIKVWHSVSTLSGEGMISLEDSPVYLSFPAGI</sequence>
<proteinExistence type="predicted"/>
<dbReference type="PROSITE" id="PS50294">
    <property type="entry name" value="WD_REPEATS_REGION"/>
    <property type="match status" value="1"/>
</dbReference>
<evidence type="ECO:0000256" key="1">
    <source>
        <dbReference type="PROSITE-ProRule" id="PRU00221"/>
    </source>
</evidence>
<dbReference type="PANTHER" id="PTHR19920">
    <property type="entry name" value="WD40 PROTEIN CIAO1"/>
    <property type="match status" value="1"/>
</dbReference>
<gene>
    <name evidence="4" type="ORF">NMOB1V02_LOCUS12483</name>
</gene>
<feature type="domain" description="DUF7789" evidence="3">
    <location>
        <begin position="21"/>
        <end position="142"/>
    </location>
</feature>
<dbReference type="PROSITE" id="PS50082">
    <property type="entry name" value="WD_REPEATS_2"/>
    <property type="match status" value="1"/>
</dbReference>
<feature type="transmembrane region" description="Helical" evidence="2">
    <location>
        <begin position="65"/>
        <end position="88"/>
    </location>
</feature>
<keyword evidence="1" id="KW-0853">WD repeat</keyword>
<keyword evidence="5" id="KW-1185">Reference proteome</keyword>
<evidence type="ECO:0000313" key="5">
    <source>
        <dbReference type="Proteomes" id="UP000678499"/>
    </source>
</evidence>